<gene>
    <name evidence="2" type="ORF">B0T22DRAFT_475443</name>
</gene>
<dbReference type="Proteomes" id="UP001270362">
    <property type="component" value="Unassembled WGS sequence"/>
</dbReference>
<organism evidence="2 3">
    <name type="scientific">Podospora appendiculata</name>
    <dbReference type="NCBI Taxonomy" id="314037"/>
    <lineage>
        <taxon>Eukaryota</taxon>
        <taxon>Fungi</taxon>
        <taxon>Dikarya</taxon>
        <taxon>Ascomycota</taxon>
        <taxon>Pezizomycotina</taxon>
        <taxon>Sordariomycetes</taxon>
        <taxon>Sordariomycetidae</taxon>
        <taxon>Sordariales</taxon>
        <taxon>Podosporaceae</taxon>
        <taxon>Podospora</taxon>
    </lineage>
</organism>
<evidence type="ECO:0000313" key="2">
    <source>
        <dbReference type="EMBL" id="KAK3692531.1"/>
    </source>
</evidence>
<evidence type="ECO:0000313" key="3">
    <source>
        <dbReference type="Proteomes" id="UP001270362"/>
    </source>
</evidence>
<protein>
    <submittedName>
        <fullName evidence="2">Uncharacterized protein</fullName>
    </submittedName>
</protein>
<feature type="region of interest" description="Disordered" evidence="1">
    <location>
        <begin position="1"/>
        <end position="42"/>
    </location>
</feature>
<sequence>MTGNTEPLVSSPTESTASELGSPKSTASYFPSSHRSSVSSISSATAIITETEQAIIKLAQPPKAKQATAVLVPALSSAVSAPPRPVRQDAMTKTFPKPTRELSVEEMLARPAQKYSLGHYIKNARDCRMPVVDKAKSAQDFADVKRELLRAKEDLQRLSIIAARQL</sequence>
<name>A0AAE1CFE5_9PEZI</name>
<accession>A0AAE1CFE5</accession>
<proteinExistence type="predicted"/>
<evidence type="ECO:0000256" key="1">
    <source>
        <dbReference type="SAM" id="MobiDB-lite"/>
    </source>
</evidence>
<feature type="compositionally biased region" description="Low complexity" evidence="1">
    <location>
        <begin position="28"/>
        <end position="42"/>
    </location>
</feature>
<feature type="region of interest" description="Disordered" evidence="1">
    <location>
        <begin position="78"/>
        <end position="98"/>
    </location>
</feature>
<feature type="compositionally biased region" description="Polar residues" evidence="1">
    <location>
        <begin position="1"/>
        <end position="27"/>
    </location>
</feature>
<comment type="caution">
    <text evidence="2">The sequence shown here is derived from an EMBL/GenBank/DDBJ whole genome shotgun (WGS) entry which is preliminary data.</text>
</comment>
<reference evidence="2" key="1">
    <citation type="journal article" date="2023" name="Mol. Phylogenet. Evol.">
        <title>Genome-scale phylogeny and comparative genomics of the fungal order Sordariales.</title>
        <authorList>
            <person name="Hensen N."/>
            <person name="Bonometti L."/>
            <person name="Westerberg I."/>
            <person name="Brannstrom I.O."/>
            <person name="Guillou S."/>
            <person name="Cros-Aarteil S."/>
            <person name="Calhoun S."/>
            <person name="Haridas S."/>
            <person name="Kuo A."/>
            <person name="Mondo S."/>
            <person name="Pangilinan J."/>
            <person name="Riley R."/>
            <person name="LaButti K."/>
            <person name="Andreopoulos B."/>
            <person name="Lipzen A."/>
            <person name="Chen C."/>
            <person name="Yan M."/>
            <person name="Daum C."/>
            <person name="Ng V."/>
            <person name="Clum A."/>
            <person name="Steindorff A."/>
            <person name="Ohm R.A."/>
            <person name="Martin F."/>
            <person name="Silar P."/>
            <person name="Natvig D.O."/>
            <person name="Lalanne C."/>
            <person name="Gautier V."/>
            <person name="Ament-Velasquez S.L."/>
            <person name="Kruys A."/>
            <person name="Hutchinson M.I."/>
            <person name="Powell A.J."/>
            <person name="Barry K."/>
            <person name="Miller A.N."/>
            <person name="Grigoriev I.V."/>
            <person name="Debuchy R."/>
            <person name="Gladieux P."/>
            <person name="Hiltunen Thoren M."/>
            <person name="Johannesson H."/>
        </authorList>
    </citation>
    <scope>NUCLEOTIDE SEQUENCE</scope>
    <source>
        <strain evidence="2">CBS 314.62</strain>
    </source>
</reference>
<dbReference type="AlphaFoldDB" id="A0AAE1CFE5"/>
<reference evidence="2" key="2">
    <citation type="submission" date="2023-06" db="EMBL/GenBank/DDBJ databases">
        <authorList>
            <consortium name="Lawrence Berkeley National Laboratory"/>
            <person name="Haridas S."/>
            <person name="Hensen N."/>
            <person name="Bonometti L."/>
            <person name="Westerberg I."/>
            <person name="Brannstrom I.O."/>
            <person name="Guillou S."/>
            <person name="Cros-Aarteil S."/>
            <person name="Calhoun S."/>
            <person name="Kuo A."/>
            <person name="Mondo S."/>
            <person name="Pangilinan J."/>
            <person name="Riley R."/>
            <person name="Labutti K."/>
            <person name="Andreopoulos B."/>
            <person name="Lipzen A."/>
            <person name="Chen C."/>
            <person name="Yanf M."/>
            <person name="Daum C."/>
            <person name="Ng V."/>
            <person name="Clum A."/>
            <person name="Steindorff A."/>
            <person name="Ohm R."/>
            <person name="Martin F."/>
            <person name="Silar P."/>
            <person name="Natvig D."/>
            <person name="Lalanne C."/>
            <person name="Gautier V."/>
            <person name="Ament-Velasquez S.L."/>
            <person name="Kruys A."/>
            <person name="Hutchinson M.I."/>
            <person name="Powell A.J."/>
            <person name="Barry K."/>
            <person name="Miller A.N."/>
            <person name="Grigoriev I.V."/>
            <person name="Debuchy R."/>
            <person name="Gladieux P."/>
            <person name="Thoren M.H."/>
            <person name="Johannesson H."/>
        </authorList>
    </citation>
    <scope>NUCLEOTIDE SEQUENCE</scope>
    <source>
        <strain evidence="2">CBS 314.62</strain>
    </source>
</reference>
<keyword evidence="3" id="KW-1185">Reference proteome</keyword>
<dbReference type="EMBL" id="JAULSO010000001">
    <property type="protein sequence ID" value="KAK3692531.1"/>
    <property type="molecule type" value="Genomic_DNA"/>
</dbReference>